<dbReference type="eggNOG" id="arCOG09748">
    <property type="taxonomic scope" value="Archaea"/>
</dbReference>
<dbReference type="OrthoDB" id="341688at2157"/>
<feature type="coiled-coil region" evidence="1">
    <location>
        <begin position="196"/>
        <end position="223"/>
    </location>
</feature>
<evidence type="ECO:0000313" key="3">
    <source>
        <dbReference type="EMBL" id="CCQ36701.1"/>
    </source>
</evidence>
<feature type="region of interest" description="Disordered" evidence="2">
    <location>
        <begin position="300"/>
        <end position="320"/>
    </location>
</feature>
<name>M1XRA1_NATM8</name>
<dbReference type="Proteomes" id="UP000011867">
    <property type="component" value="Chromosome"/>
</dbReference>
<dbReference type="AlphaFoldDB" id="M1XRA1"/>
<reference evidence="3 4" key="1">
    <citation type="journal article" date="2013" name="Genome Announc.">
        <title>Genome of the haloarchaeon Natronomonas moolapensis, a neutrophilic member of a previously haloalkaliphilic genus.</title>
        <authorList>
            <person name="Dyall-Smith M.L."/>
            <person name="Pfeiffer F."/>
            <person name="Oberwinkler T."/>
            <person name="Klee K."/>
            <person name="Rampp M."/>
            <person name="Palm P."/>
            <person name="Gross K."/>
            <person name="Schuster S.C."/>
            <person name="Oesterhelt D."/>
        </authorList>
    </citation>
    <scope>NUCLEOTIDE SEQUENCE [LARGE SCALE GENOMIC DNA]</scope>
    <source>
        <strain evidence="4">DSM 18674 / JCM 14361 / 8.8.11</strain>
    </source>
</reference>
<feature type="compositionally biased region" description="Basic and acidic residues" evidence="2">
    <location>
        <begin position="311"/>
        <end position="320"/>
    </location>
</feature>
<sequence length="664" mass="76409">MTDCQDWLNELTYTSERILNEDLAALKRMPDRSRIERYNEIKSNEEELNWEFGKECSDFLTSSEENRLRGEIRLARLLLAASFYAEGELPKAMEDDFIEAELQAVVEFDRYKQFDALDQEQIEGRIRRMEGEVYELVQEYTSTQIANMDDLIDNPEVQQDVIERLVDRYNDRRERIRQGFFVYVETHGMEHMVESIEEAIEAVADASSEREQIKEMLQAELNDLETSLQTGFQQQRKQLESQLHCVERDLASETVDIEEVRAELEDIGGLDDEVLVELQTAIARTQTLETQLGENIEQLEQARQKAQQSSDSRREDATEIVESELKRITEQRSELRAEIDRLQREREQIEHARDRLEERQQDLERQVDDIGRSISSGSDPAAEVDGIDGSEVVSASTAKLFEMDYVGRFDTKMHEIDSLRLPDRNYNIPDGYWERRSQRRNRAPHMVQLLDDKNGEHVESYPTNPTTRYEITESQYLGLSEQTEMIIEATVYSDLEAHAANGFDATAADIEDLLGFVNDAVREADRKDVTYLLGIASPTGWTDQVKSKIATDELARTHYSRQVSICLVDLRNGSLIYDESDPVVADNISLFERAVSAERVEACIETIQSGYLNEIGRETIGLEEISTEHGFDRHIIKRAFERLEADGRAEQFYVDGQGLAMDVG</sequence>
<dbReference type="GeneID" id="14651349"/>
<evidence type="ECO:0000256" key="2">
    <source>
        <dbReference type="SAM" id="MobiDB-lite"/>
    </source>
</evidence>
<protein>
    <submittedName>
        <fullName evidence="3">Uncharacterized protein</fullName>
    </submittedName>
</protein>
<accession>M1XRA1</accession>
<dbReference type="EMBL" id="HF582854">
    <property type="protein sequence ID" value="CCQ36701.1"/>
    <property type="molecule type" value="Genomic_DNA"/>
</dbReference>
<evidence type="ECO:0000256" key="1">
    <source>
        <dbReference type="SAM" id="Coils"/>
    </source>
</evidence>
<proteinExistence type="predicted"/>
<dbReference type="HOGENOM" id="CLU_037494_0_0_2"/>
<keyword evidence="1" id="KW-0175">Coiled coil</keyword>
<dbReference type="RefSeq" id="WP_015409486.1">
    <property type="nucleotide sequence ID" value="NC_020388.1"/>
</dbReference>
<dbReference type="KEGG" id="nmo:Nmlp_2539"/>
<organism evidence="3 4">
    <name type="scientific">Natronomonas moolapensis (strain DSM 18674 / CECT 7526 / JCM 14361 / 8.8.11)</name>
    <dbReference type="NCBI Taxonomy" id="268739"/>
    <lineage>
        <taxon>Archaea</taxon>
        <taxon>Methanobacteriati</taxon>
        <taxon>Methanobacteriota</taxon>
        <taxon>Stenosarchaea group</taxon>
        <taxon>Halobacteria</taxon>
        <taxon>Halobacteriales</taxon>
        <taxon>Natronomonadaceae</taxon>
        <taxon>Natronomonas</taxon>
    </lineage>
</organism>
<dbReference type="STRING" id="268739.Nmlp_2539"/>
<keyword evidence="4" id="KW-1185">Reference proteome</keyword>
<gene>
    <name evidence="3" type="ordered locus">Nmlp_2539</name>
</gene>
<evidence type="ECO:0000313" key="4">
    <source>
        <dbReference type="Proteomes" id="UP000011867"/>
    </source>
</evidence>